<proteinExistence type="predicted"/>
<accession>A0A556V2Y3</accession>
<evidence type="ECO:0000256" key="1">
    <source>
        <dbReference type="SAM" id="MobiDB-lite"/>
    </source>
</evidence>
<dbReference type="Proteomes" id="UP000319801">
    <property type="component" value="Unassembled WGS sequence"/>
</dbReference>
<reference evidence="2 3" key="1">
    <citation type="journal article" date="2019" name="Genome Biol. Evol.">
        <title>Whole-Genome Sequencing of the Giant Devil Catfish, Bagarius yarrelli.</title>
        <authorList>
            <person name="Jiang W."/>
            <person name="Lv Y."/>
            <person name="Cheng L."/>
            <person name="Yang K."/>
            <person name="Chao B."/>
            <person name="Wang X."/>
            <person name="Li Y."/>
            <person name="Pan X."/>
            <person name="You X."/>
            <person name="Zhang Y."/>
            <person name="Yang J."/>
            <person name="Li J."/>
            <person name="Zhang X."/>
            <person name="Liu S."/>
            <person name="Sun C."/>
            <person name="Yang J."/>
            <person name="Shi Q."/>
        </authorList>
    </citation>
    <scope>NUCLEOTIDE SEQUENCE [LARGE SCALE GENOMIC DNA]</scope>
    <source>
        <strain evidence="2">JWS20170419001</strain>
        <tissue evidence="2">Muscle</tissue>
    </source>
</reference>
<organism evidence="2 3">
    <name type="scientific">Bagarius yarrelli</name>
    <name type="common">Goonch</name>
    <name type="synonym">Bagrus yarrelli</name>
    <dbReference type="NCBI Taxonomy" id="175774"/>
    <lineage>
        <taxon>Eukaryota</taxon>
        <taxon>Metazoa</taxon>
        <taxon>Chordata</taxon>
        <taxon>Craniata</taxon>
        <taxon>Vertebrata</taxon>
        <taxon>Euteleostomi</taxon>
        <taxon>Actinopterygii</taxon>
        <taxon>Neopterygii</taxon>
        <taxon>Teleostei</taxon>
        <taxon>Ostariophysi</taxon>
        <taxon>Siluriformes</taxon>
        <taxon>Sisoridae</taxon>
        <taxon>Sisorinae</taxon>
        <taxon>Bagarius</taxon>
    </lineage>
</organism>
<keyword evidence="3" id="KW-1185">Reference proteome</keyword>
<comment type="caution">
    <text evidence="2">The sequence shown here is derived from an EMBL/GenBank/DDBJ whole genome shotgun (WGS) entry which is preliminary data.</text>
</comment>
<evidence type="ECO:0000313" key="3">
    <source>
        <dbReference type="Proteomes" id="UP000319801"/>
    </source>
</evidence>
<dbReference type="EMBL" id="VCAZ01000105">
    <property type="protein sequence ID" value="TSS85080.1"/>
    <property type="molecule type" value="Genomic_DNA"/>
</dbReference>
<sequence>MANKRRADSTERDRSSNRDKLEGRIKQANRDCWRRAKENQESFGETTQNFDSCTETLIKQYQSLQSCCQRRCFYPSVETR</sequence>
<protein>
    <submittedName>
        <fullName evidence="2">Uncharacterized protein</fullName>
    </submittedName>
</protein>
<evidence type="ECO:0000313" key="2">
    <source>
        <dbReference type="EMBL" id="TSS85080.1"/>
    </source>
</evidence>
<gene>
    <name evidence="2" type="ORF">Baya_12422</name>
</gene>
<feature type="region of interest" description="Disordered" evidence="1">
    <location>
        <begin position="1"/>
        <end position="24"/>
    </location>
</feature>
<name>A0A556V2Y3_BAGYA</name>
<dbReference type="AlphaFoldDB" id="A0A556V2Y3"/>